<proteinExistence type="predicted"/>
<sequence>MNKPPLGERAVAALIRYESAAAELTRIKKAIVTTLEKCPITIEAYKTFDDKSPLWDNSRVNHHLHQALTATVSDYCSERRLDQEEITDQLTGWDDESEGACPHCLAAWGLILARKDARQEFGNAKRLVRAIGKLAIKASQP</sequence>
<reference evidence="1 2" key="1">
    <citation type="journal article" date="2020" name="Front. Microbiol.">
        <title>Genetic Organization of the aprX-lipA2 Operon Affects the Proteolytic Potential of Pseudomonas Species in Milk.</title>
        <authorList>
            <person name="Maier C."/>
            <person name="Huptas C."/>
            <person name="von Neubeck M."/>
            <person name="Scherer S."/>
            <person name="Wenning M."/>
            <person name="Lucking G."/>
        </authorList>
    </citation>
    <scope>NUCLEOTIDE SEQUENCE [LARGE SCALE GENOMIC DNA]</scope>
    <source>
        <strain evidence="1 2">WS 5404</strain>
    </source>
</reference>
<evidence type="ECO:0000313" key="2">
    <source>
        <dbReference type="Proteomes" id="UP000586252"/>
    </source>
</evidence>
<accession>A0A7Y1MGW4</accession>
<dbReference type="EMBL" id="JAAQYI010000013">
    <property type="protein sequence ID" value="NNA81626.1"/>
    <property type="molecule type" value="Genomic_DNA"/>
</dbReference>
<protein>
    <submittedName>
        <fullName evidence="1">Uncharacterized protein</fullName>
    </submittedName>
</protein>
<dbReference type="RefSeq" id="WP_057711925.1">
    <property type="nucleotide sequence ID" value="NZ_JAAQYI010000013.1"/>
</dbReference>
<gene>
    <name evidence="1" type="ORF">HBO30_23205</name>
</gene>
<dbReference type="GeneID" id="45736169"/>
<evidence type="ECO:0000313" key="1">
    <source>
        <dbReference type="EMBL" id="NNA81626.1"/>
    </source>
</evidence>
<comment type="caution">
    <text evidence="1">The sequence shown here is derived from an EMBL/GenBank/DDBJ whole genome shotgun (WGS) entry which is preliminary data.</text>
</comment>
<dbReference type="Proteomes" id="UP000586252">
    <property type="component" value="Unassembled WGS sequence"/>
</dbReference>
<organism evidence="1 2">
    <name type="scientific">Pseudomonas lactis</name>
    <dbReference type="NCBI Taxonomy" id="1615674"/>
    <lineage>
        <taxon>Bacteria</taxon>
        <taxon>Pseudomonadati</taxon>
        <taxon>Pseudomonadota</taxon>
        <taxon>Gammaproteobacteria</taxon>
        <taxon>Pseudomonadales</taxon>
        <taxon>Pseudomonadaceae</taxon>
        <taxon>Pseudomonas</taxon>
    </lineage>
</organism>
<name>A0A7Y1MGW4_9PSED</name>
<dbReference type="AlphaFoldDB" id="A0A7Y1MGW4"/>